<dbReference type="PROSITE" id="PS50089">
    <property type="entry name" value="ZF_RING_2"/>
    <property type="match status" value="1"/>
</dbReference>
<dbReference type="PANTHER" id="PTHR46913:SF21">
    <property type="entry name" value="RING-TYPE E3 UBIQUITIN TRANSFERASE"/>
    <property type="match status" value="1"/>
</dbReference>
<dbReference type="SMART" id="SM00184">
    <property type="entry name" value="RING"/>
    <property type="match status" value="1"/>
</dbReference>
<dbReference type="SUPFAM" id="SSF57850">
    <property type="entry name" value="RING/U-box"/>
    <property type="match status" value="1"/>
</dbReference>
<feature type="domain" description="RING-type" evidence="12">
    <location>
        <begin position="99"/>
        <end position="141"/>
    </location>
</feature>
<evidence type="ECO:0000259" key="12">
    <source>
        <dbReference type="PROSITE" id="PS50089"/>
    </source>
</evidence>
<dbReference type="CDD" id="cd16461">
    <property type="entry name" value="RING-H2_EL5-like"/>
    <property type="match status" value="1"/>
</dbReference>
<dbReference type="Proteomes" id="UP001174677">
    <property type="component" value="Chromosome 2"/>
</dbReference>
<evidence type="ECO:0000256" key="8">
    <source>
        <dbReference type="ARBA" id="ARBA00022833"/>
    </source>
</evidence>
<gene>
    <name evidence="13" type="ORF">P3X46_003222</name>
</gene>
<evidence type="ECO:0000313" key="13">
    <source>
        <dbReference type="EMBL" id="KAJ9187805.1"/>
    </source>
</evidence>
<proteinExistence type="predicted"/>
<dbReference type="EC" id="2.3.2.27" evidence="3"/>
<keyword evidence="4" id="KW-0808">Transferase</keyword>
<evidence type="ECO:0000256" key="4">
    <source>
        <dbReference type="ARBA" id="ARBA00022679"/>
    </source>
</evidence>
<dbReference type="InterPro" id="IPR001841">
    <property type="entry name" value="Znf_RING"/>
</dbReference>
<keyword evidence="8" id="KW-0862">Zinc</keyword>
<reference evidence="13" key="1">
    <citation type="journal article" date="2023" name="Plant Biotechnol. J.">
        <title>Chromosome-level wild Hevea brasiliensis genome provides new tools for genomic-assisted breeding and valuable loci to elevate rubber yield.</title>
        <authorList>
            <person name="Cheng H."/>
            <person name="Song X."/>
            <person name="Hu Y."/>
            <person name="Wu T."/>
            <person name="Yang Q."/>
            <person name="An Z."/>
            <person name="Feng S."/>
            <person name="Deng Z."/>
            <person name="Wu W."/>
            <person name="Zeng X."/>
            <person name="Tu M."/>
            <person name="Wang X."/>
            <person name="Huang H."/>
        </authorList>
    </citation>
    <scope>NUCLEOTIDE SEQUENCE</scope>
    <source>
        <strain evidence="13">MT/VB/25A 57/8</strain>
    </source>
</reference>
<sequence length="212" mass="23406">MENIDGISKQVSNNSSYAYNGKIILCSGIILFTVIVIMVFFHSYARWIFKRRQRRRHLLSPSITPSTPGVADRALDPSVLETLPTLVYSSKTQDSVLECAVCLSEFQDGEKGRVLPNCKHTFHVCCIDIWFHSHSNCPLCRAPVQSYKVPETCTETVVPVVEEASLQLESRQNKEDDGGCSASSSPASLSRKSSDLAGIFVVVEVPTATAHR</sequence>
<evidence type="ECO:0000256" key="9">
    <source>
        <dbReference type="PROSITE-ProRule" id="PRU00175"/>
    </source>
</evidence>
<comment type="caution">
    <text evidence="13">The sequence shown here is derived from an EMBL/GenBank/DDBJ whole genome shotgun (WGS) entry which is preliminary data.</text>
</comment>
<dbReference type="InterPro" id="IPR044600">
    <property type="entry name" value="ATL1/ATL16-like"/>
</dbReference>
<keyword evidence="11" id="KW-0812">Transmembrane</keyword>
<comment type="pathway">
    <text evidence="2">Protein modification; protein ubiquitination.</text>
</comment>
<keyword evidence="7" id="KW-0833">Ubl conjugation pathway</keyword>
<feature type="region of interest" description="Disordered" evidence="10">
    <location>
        <begin position="168"/>
        <end position="192"/>
    </location>
</feature>
<evidence type="ECO:0000256" key="3">
    <source>
        <dbReference type="ARBA" id="ARBA00012483"/>
    </source>
</evidence>
<dbReference type="Pfam" id="PF13639">
    <property type="entry name" value="zf-RING_2"/>
    <property type="match status" value="1"/>
</dbReference>
<evidence type="ECO:0000313" key="14">
    <source>
        <dbReference type="Proteomes" id="UP001174677"/>
    </source>
</evidence>
<keyword evidence="11" id="KW-0472">Membrane</keyword>
<keyword evidence="11" id="KW-1133">Transmembrane helix</keyword>
<accession>A0ABQ9N7V3</accession>
<dbReference type="PANTHER" id="PTHR46913">
    <property type="entry name" value="RING-H2 FINGER PROTEIN ATL16"/>
    <property type="match status" value="1"/>
</dbReference>
<evidence type="ECO:0000256" key="6">
    <source>
        <dbReference type="ARBA" id="ARBA00022771"/>
    </source>
</evidence>
<dbReference type="Gene3D" id="3.30.40.10">
    <property type="entry name" value="Zinc/RING finger domain, C3HC4 (zinc finger)"/>
    <property type="match status" value="1"/>
</dbReference>
<feature type="compositionally biased region" description="Low complexity" evidence="10">
    <location>
        <begin position="181"/>
        <end position="191"/>
    </location>
</feature>
<keyword evidence="5" id="KW-0479">Metal-binding</keyword>
<evidence type="ECO:0000256" key="2">
    <source>
        <dbReference type="ARBA" id="ARBA00004906"/>
    </source>
</evidence>
<evidence type="ECO:0000256" key="1">
    <source>
        <dbReference type="ARBA" id="ARBA00000900"/>
    </source>
</evidence>
<feature type="transmembrane region" description="Helical" evidence="11">
    <location>
        <begin position="22"/>
        <end position="45"/>
    </location>
</feature>
<dbReference type="InterPro" id="IPR013083">
    <property type="entry name" value="Znf_RING/FYVE/PHD"/>
</dbReference>
<evidence type="ECO:0000256" key="7">
    <source>
        <dbReference type="ARBA" id="ARBA00022786"/>
    </source>
</evidence>
<comment type="catalytic activity">
    <reaction evidence="1">
        <text>S-ubiquitinyl-[E2 ubiquitin-conjugating enzyme]-L-cysteine + [acceptor protein]-L-lysine = [E2 ubiquitin-conjugating enzyme]-L-cysteine + N(6)-ubiquitinyl-[acceptor protein]-L-lysine.</text>
        <dbReference type="EC" id="2.3.2.27"/>
    </reaction>
</comment>
<keyword evidence="14" id="KW-1185">Reference proteome</keyword>
<evidence type="ECO:0000256" key="11">
    <source>
        <dbReference type="SAM" id="Phobius"/>
    </source>
</evidence>
<organism evidence="13 14">
    <name type="scientific">Hevea brasiliensis</name>
    <name type="common">Para rubber tree</name>
    <name type="synonym">Siphonia brasiliensis</name>
    <dbReference type="NCBI Taxonomy" id="3981"/>
    <lineage>
        <taxon>Eukaryota</taxon>
        <taxon>Viridiplantae</taxon>
        <taxon>Streptophyta</taxon>
        <taxon>Embryophyta</taxon>
        <taxon>Tracheophyta</taxon>
        <taxon>Spermatophyta</taxon>
        <taxon>Magnoliopsida</taxon>
        <taxon>eudicotyledons</taxon>
        <taxon>Gunneridae</taxon>
        <taxon>Pentapetalae</taxon>
        <taxon>rosids</taxon>
        <taxon>fabids</taxon>
        <taxon>Malpighiales</taxon>
        <taxon>Euphorbiaceae</taxon>
        <taxon>Crotonoideae</taxon>
        <taxon>Micrandreae</taxon>
        <taxon>Hevea</taxon>
    </lineage>
</organism>
<evidence type="ECO:0000256" key="10">
    <source>
        <dbReference type="SAM" id="MobiDB-lite"/>
    </source>
</evidence>
<evidence type="ECO:0000256" key="5">
    <source>
        <dbReference type="ARBA" id="ARBA00022723"/>
    </source>
</evidence>
<protein>
    <recommendedName>
        <fullName evidence="3">RING-type E3 ubiquitin transferase</fullName>
        <ecNumber evidence="3">2.3.2.27</ecNumber>
    </recommendedName>
</protein>
<dbReference type="EMBL" id="JARPOI010000002">
    <property type="protein sequence ID" value="KAJ9187805.1"/>
    <property type="molecule type" value="Genomic_DNA"/>
</dbReference>
<keyword evidence="6 9" id="KW-0863">Zinc-finger</keyword>
<name>A0ABQ9N7V3_HEVBR</name>